<dbReference type="GO" id="GO:0005886">
    <property type="term" value="C:plasma membrane"/>
    <property type="evidence" value="ECO:0007669"/>
    <property type="project" value="UniProtKB-SubCell"/>
</dbReference>
<dbReference type="PROSITE" id="PS00211">
    <property type="entry name" value="ABC_TRANSPORTER_1"/>
    <property type="match status" value="1"/>
</dbReference>
<feature type="domain" description="ABC transporter" evidence="10">
    <location>
        <begin position="353"/>
        <end position="587"/>
    </location>
</feature>
<evidence type="ECO:0000256" key="6">
    <source>
        <dbReference type="ARBA" id="ARBA00022840"/>
    </source>
</evidence>
<evidence type="ECO:0000256" key="5">
    <source>
        <dbReference type="ARBA" id="ARBA00022741"/>
    </source>
</evidence>
<reference evidence="12 13" key="1">
    <citation type="submission" date="2019-02" db="EMBL/GenBank/DDBJ databases">
        <title>Deep-cultivation of Planctomycetes and their phenomic and genomic characterization uncovers novel biology.</title>
        <authorList>
            <person name="Wiegand S."/>
            <person name="Jogler M."/>
            <person name="Boedeker C."/>
            <person name="Pinto D."/>
            <person name="Vollmers J."/>
            <person name="Rivas-Marin E."/>
            <person name="Kohn T."/>
            <person name="Peeters S.H."/>
            <person name="Heuer A."/>
            <person name="Rast P."/>
            <person name="Oberbeckmann S."/>
            <person name="Bunk B."/>
            <person name="Jeske O."/>
            <person name="Meyerdierks A."/>
            <person name="Storesund J.E."/>
            <person name="Kallscheuer N."/>
            <person name="Luecker S."/>
            <person name="Lage O.M."/>
            <person name="Pohl T."/>
            <person name="Merkel B.J."/>
            <person name="Hornburger P."/>
            <person name="Mueller R.-W."/>
            <person name="Bruemmer F."/>
            <person name="Labrenz M."/>
            <person name="Spormann A.M."/>
            <person name="Op Den Camp H."/>
            <person name="Overmann J."/>
            <person name="Amann R."/>
            <person name="Jetten M.S.M."/>
            <person name="Mascher T."/>
            <person name="Medema M.H."/>
            <person name="Devos D.P."/>
            <person name="Kaster A.-K."/>
            <person name="Ovreas L."/>
            <person name="Rohde M."/>
            <person name="Galperin M.Y."/>
            <person name="Jogler C."/>
        </authorList>
    </citation>
    <scope>NUCLEOTIDE SEQUENCE [LARGE SCALE GENOMIC DNA]</scope>
    <source>
        <strain evidence="12 13">Poly51</strain>
    </source>
</reference>
<feature type="transmembrane region" description="Helical" evidence="9">
    <location>
        <begin position="173"/>
        <end position="191"/>
    </location>
</feature>
<evidence type="ECO:0000313" key="13">
    <source>
        <dbReference type="Proteomes" id="UP000318288"/>
    </source>
</evidence>
<dbReference type="Gene3D" id="1.20.1560.10">
    <property type="entry name" value="ABC transporter type 1, transmembrane domain"/>
    <property type="match status" value="1"/>
</dbReference>
<dbReference type="EMBL" id="SJPW01000008">
    <property type="protein sequence ID" value="TWU46286.1"/>
    <property type="molecule type" value="Genomic_DNA"/>
</dbReference>
<dbReference type="GO" id="GO:0016887">
    <property type="term" value="F:ATP hydrolysis activity"/>
    <property type="evidence" value="ECO:0007669"/>
    <property type="project" value="InterPro"/>
</dbReference>
<dbReference type="OrthoDB" id="9762778at2"/>
<dbReference type="InterPro" id="IPR017871">
    <property type="entry name" value="ABC_transporter-like_CS"/>
</dbReference>
<dbReference type="InterPro" id="IPR036640">
    <property type="entry name" value="ABC1_TM_sf"/>
</dbReference>
<proteinExistence type="predicted"/>
<feature type="domain" description="ABC transmembrane type-1" evidence="11">
    <location>
        <begin position="15"/>
        <end position="319"/>
    </location>
</feature>
<dbReference type="CDD" id="cd07346">
    <property type="entry name" value="ABC_6TM_exporters"/>
    <property type="match status" value="1"/>
</dbReference>
<comment type="caution">
    <text evidence="12">The sequence shown here is derived from an EMBL/GenBank/DDBJ whole genome shotgun (WGS) entry which is preliminary data.</text>
</comment>
<name>A0A5C6EFC0_9BACT</name>
<dbReference type="InterPro" id="IPR011527">
    <property type="entry name" value="ABC1_TM_dom"/>
</dbReference>
<dbReference type="PANTHER" id="PTHR43394:SF1">
    <property type="entry name" value="ATP-BINDING CASSETTE SUB-FAMILY B MEMBER 10, MITOCHONDRIAL"/>
    <property type="match status" value="1"/>
</dbReference>
<protein>
    <submittedName>
        <fullName evidence="12">Putative ABC transporter ATP-binding protein</fullName>
    </submittedName>
</protein>
<dbReference type="InterPro" id="IPR003439">
    <property type="entry name" value="ABC_transporter-like_ATP-bd"/>
</dbReference>
<comment type="subcellular location">
    <subcellularLocation>
        <location evidence="1">Cell membrane</location>
        <topology evidence="1">Multi-pass membrane protein</topology>
    </subcellularLocation>
</comment>
<accession>A0A5C6EFC0</accession>
<keyword evidence="4 9" id="KW-0812">Transmembrane</keyword>
<organism evidence="12 13">
    <name type="scientific">Rubripirellula tenax</name>
    <dbReference type="NCBI Taxonomy" id="2528015"/>
    <lineage>
        <taxon>Bacteria</taxon>
        <taxon>Pseudomonadati</taxon>
        <taxon>Planctomycetota</taxon>
        <taxon>Planctomycetia</taxon>
        <taxon>Pirellulales</taxon>
        <taxon>Pirellulaceae</taxon>
        <taxon>Rubripirellula</taxon>
    </lineage>
</organism>
<evidence type="ECO:0000256" key="2">
    <source>
        <dbReference type="ARBA" id="ARBA00022448"/>
    </source>
</evidence>
<evidence type="ECO:0000256" key="9">
    <source>
        <dbReference type="SAM" id="Phobius"/>
    </source>
</evidence>
<dbReference type="InterPro" id="IPR003593">
    <property type="entry name" value="AAA+_ATPase"/>
</dbReference>
<evidence type="ECO:0000313" key="12">
    <source>
        <dbReference type="EMBL" id="TWU46286.1"/>
    </source>
</evidence>
<dbReference type="FunFam" id="3.40.50.300:FF:000221">
    <property type="entry name" value="Multidrug ABC transporter ATP-binding protein"/>
    <property type="match status" value="1"/>
</dbReference>
<keyword evidence="7 9" id="KW-1133">Transmembrane helix</keyword>
<evidence type="ECO:0000256" key="8">
    <source>
        <dbReference type="ARBA" id="ARBA00023136"/>
    </source>
</evidence>
<evidence type="ECO:0000256" key="1">
    <source>
        <dbReference type="ARBA" id="ARBA00004651"/>
    </source>
</evidence>
<evidence type="ECO:0000256" key="7">
    <source>
        <dbReference type="ARBA" id="ARBA00022989"/>
    </source>
</evidence>
<dbReference type="SUPFAM" id="SSF90123">
    <property type="entry name" value="ABC transporter transmembrane region"/>
    <property type="match status" value="1"/>
</dbReference>
<keyword evidence="6 12" id="KW-0067">ATP-binding</keyword>
<dbReference type="InterPro" id="IPR039421">
    <property type="entry name" value="Type_1_exporter"/>
</dbReference>
<keyword evidence="2" id="KW-0813">Transport</keyword>
<dbReference type="PROSITE" id="PS50893">
    <property type="entry name" value="ABC_TRANSPORTER_2"/>
    <property type="match status" value="1"/>
</dbReference>
<dbReference type="Pfam" id="PF00664">
    <property type="entry name" value="ABC_membrane"/>
    <property type="match status" value="1"/>
</dbReference>
<keyword evidence="13" id="KW-1185">Reference proteome</keyword>
<dbReference type="AlphaFoldDB" id="A0A5C6EFC0"/>
<feature type="transmembrane region" description="Helical" evidence="9">
    <location>
        <begin position="12"/>
        <end position="45"/>
    </location>
</feature>
<dbReference type="GO" id="GO:0005524">
    <property type="term" value="F:ATP binding"/>
    <property type="evidence" value="ECO:0007669"/>
    <property type="project" value="UniProtKB-KW"/>
</dbReference>
<evidence type="ECO:0000259" key="11">
    <source>
        <dbReference type="PROSITE" id="PS50929"/>
    </source>
</evidence>
<evidence type="ECO:0000256" key="3">
    <source>
        <dbReference type="ARBA" id="ARBA00022475"/>
    </source>
</evidence>
<keyword evidence="8 9" id="KW-0472">Membrane</keyword>
<sequence length="595" mass="65277">MRLLRLAWGYRGWCAAMLVLQAVLMALAVMLVQIGGLAIDVIRFHAGDTPSMPTLPFGIRFPESWPAMTQVIALSGSMILIAVVRAALNYSYALVSGTLVHRKIVVDLRADVYAKLQRLSLRFYNDQPAGTIINRVTGDVQSTRTFIDGVLIQLSILVMSLVVYLFFMLRIDIGLTIVCLMTTPIVWWTSIRFSQAVRPMYDQTRHLFDALVLRVSESVDGVTVIKSLGRQSAEIARFKEANDLVQTQQQAVFVKVSRFGPSIQFLTQINLVVLLMYGGYLTSIDRLSLGSGLIVFAGLLQQFSNQVGNLSGLVGTVQQSLTGARRVFEVLDAAEEVVPPDDPWVPETVRGEIRFQGVWFQYGDGSPVLSDIVLKVRPGEKIAIMGAVGQGKSTLLSLIPRFYDPQCGTIEVDGVDVRRWDLPTLRRSVGLVLQEPLLLSNTIGANIAFGFPNASREQVRMAARLAAAHEFIEASPMGYDTMLGEFGMSLSGGQRQRLALARALLTDPAILLLDDPVSAIDPETEHEIVSAMNAASVGRTTLTVANRISTLRGADRIIILDHGRIVQEGSHEKLIDEAGHYRDVVLSQSSSESQP</sequence>
<dbReference type="SUPFAM" id="SSF52540">
    <property type="entry name" value="P-loop containing nucleoside triphosphate hydrolases"/>
    <property type="match status" value="1"/>
</dbReference>
<gene>
    <name evidence="12" type="ORF">Poly51_56820</name>
</gene>
<dbReference type="RefSeq" id="WP_146462062.1">
    <property type="nucleotide sequence ID" value="NZ_SJPW01000008.1"/>
</dbReference>
<dbReference type="PANTHER" id="PTHR43394">
    <property type="entry name" value="ATP-DEPENDENT PERMEASE MDL1, MITOCHONDRIAL"/>
    <property type="match status" value="1"/>
</dbReference>
<dbReference type="InterPro" id="IPR027417">
    <property type="entry name" value="P-loop_NTPase"/>
</dbReference>
<dbReference type="Gene3D" id="3.40.50.300">
    <property type="entry name" value="P-loop containing nucleotide triphosphate hydrolases"/>
    <property type="match status" value="1"/>
</dbReference>
<dbReference type="Pfam" id="PF00005">
    <property type="entry name" value="ABC_tran"/>
    <property type="match status" value="1"/>
</dbReference>
<dbReference type="GO" id="GO:0015421">
    <property type="term" value="F:ABC-type oligopeptide transporter activity"/>
    <property type="evidence" value="ECO:0007669"/>
    <property type="project" value="TreeGrafter"/>
</dbReference>
<keyword evidence="5" id="KW-0547">Nucleotide-binding</keyword>
<dbReference type="Proteomes" id="UP000318288">
    <property type="component" value="Unassembled WGS sequence"/>
</dbReference>
<feature type="transmembrane region" description="Helical" evidence="9">
    <location>
        <begin position="145"/>
        <end position="167"/>
    </location>
</feature>
<feature type="transmembrane region" description="Helical" evidence="9">
    <location>
        <begin position="65"/>
        <end position="88"/>
    </location>
</feature>
<evidence type="ECO:0000259" key="10">
    <source>
        <dbReference type="PROSITE" id="PS50893"/>
    </source>
</evidence>
<dbReference type="PROSITE" id="PS50929">
    <property type="entry name" value="ABC_TM1F"/>
    <property type="match status" value="1"/>
</dbReference>
<dbReference type="SMART" id="SM00382">
    <property type="entry name" value="AAA"/>
    <property type="match status" value="1"/>
</dbReference>
<evidence type="ECO:0000256" key="4">
    <source>
        <dbReference type="ARBA" id="ARBA00022692"/>
    </source>
</evidence>
<keyword evidence="3" id="KW-1003">Cell membrane</keyword>